<accession>A0A381XV08</accession>
<proteinExistence type="predicted"/>
<protein>
    <submittedName>
        <fullName evidence="1">Uncharacterized protein</fullName>
    </submittedName>
</protein>
<evidence type="ECO:0000313" key="1">
    <source>
        <dbReference type="EMBL" id="SVA68460.1"/>
    </source>
</evidence>
<gene>
    <name evidence="1" type="ORF">METZ01_LOCUS121314</name>
</gene>
<organism evidence="1">
    <name type="scientific">marine metagenome</name>
    <dbReference type="NCBI Taxonomy" id="408172"/>
    <lineage>
        <taxon>unclassified sequences</taxon>
        <taxon>metagenomes</taxon>
        <taxon>ecological metagenomes</taxon>
    </lineage>
</organism>
<reference evidence="1" key="1">
    <citation type="submission" date="2018-05" db="EMBL/GenBank/DDBJ databases">
        <authorList>
            <person name="Lanie J.A."/>
            <person name="Ng W.-L."/>
            <person name="Kazmierczak K.M."/>
            <person name="Andrzejewski T.M."/>
            <person name="Davidsen T.M."/>
            <person name="Wayne K.J."/>
            <person name="Tettelin H."/>
            <person name="Glass J.I."/>
            <person name="Rusch D."/>
            <person name="Podicherti R."/>
            <person name="Tsui H.-C.T."/>
            <person name="Winkler M.E."/>
        </authorList>
    </citation>
    <scope>NUCLEOTIDE SEQUENCE</scope>
</reference>
<sequence length="370" mass="40184">MAGEPLQVSAVLAAMADGIGDLTFASAEWVEAARVVLTETVAHNEVGLADIGEFTLCEVAHNPPAYLHAGNKLAWYARFSGASVDVGTGELDGTDCDFKVQGDHSVVSNLARIQYHGKDPNVVAAAQARLGVLSRWQIDGVLPQHAALGSVLRSLHDRMASRTMPRFTFMTPEWVSSARHILSTRATSEKYAAGIQDIVYTFSEEFTDTPRYAFPDGSHGGFWVHCDHGHISVGAGPLPKALEPADALTKGMYTPIVPVGRTVNAAMTNEEKEEQAAYGKAAFRFDKEANRAPVNQSSPSGKGAMPPELGRVFLPLHDELSKRTSSELPADFDDSLKDTWSTPQGFDRDANYDTSWLRYSEVDIYGEPRS</sequence>
<dbReference type="AlphaFoldDB" id="A0A381XV08"/>
<name>A0A381XV08_9ZZZZ</name>
<dbReference type="EMBL" id="UINC01016445">
    <property type="protein sequence ID" value="SVA68460.1"/>
    <property type="molecule type" value="Genomic_DNA"/>
</dbReference>